<comment type="similarity">
    <text evidence="2 8">Belongs to the peptidase A24 family.</text>
</comment>
<keyword evidence="7 10" id="KW-0472">Membrane</keyword>
<keyword evidence="9" id="KW-0511">Multifunctional enzyme</keyword>
<evidence type="ECO:0000256" key="6">
    <source>
        <dbReference type="ARBA" id="ARBA00022989"/>
    </source>
</evidence>
<dbReference type="PANTHER" id="PTHR30487">
    <property type="entry name" value="TYPE 4 PREPILIN-LIKE PROTEINS LEADER PEPTIDE-PROCESSING ENZYME"/>
    <property type="match status" value="1"/>
</dbReference>
<dbReference type="AlphaFoldDB" id="A0A7C2NVB4"/>
<comment type="function">
    <text evidence="9">Plays an essential role in type IV pili and type II pseudopili formation by proteolytically removing the leader sequence from substrate proteins and subsequently monomethylating the alpha-amino group of the newly exposed N-terminal phenylalanine.</text>
</comment>
<dbReference type="GO" id="GO:0008168">
    <property type="term" value="F:methyltransferase activity"/>
    <property type="evidence" value="ECO:0007669"/>
    <property type="project" value="UniProtKB-KW"/>
</dbReference>
<feature type="transmembrane region" description="Helical" evidence="10">
    <location>
        <begin position="126"/>
        <end position="145"/>
    </location>
</feature>
<keyword evidence="9" id="KW-0645">Protease</keyword>
<dbReference type="EMBL" id="DSMR01000481">
    <property type="protein sequence ID" value="HET47820.1"/>
    <property type="molecule type" value="Genomic_DNA"/>
</dbReference>
<dbReference type="InterPro" id="IPR014032">
    <property type="entry name" value="Peptidase_A24A_bac"/>
</dbReference>
<keyword evidence="9" id="KW-0378">Hydrolase</keyword>
<organism evidence="13">
    <name type="scientific">Thermoanaerobaculum aquaticum</name>
    <dbReference type="NCBI Taxonomy" id="1312852"/>
    <lineage>
        <taxon>Bacteria</taxon>
        <taxon>Pseudomonadati</taxon>
        <taxon>Acidobacteriota</taxon>
        <taxon>Thermoanaerobaculia</taxon>
        <taxon>Thermoanaerobaculales</taxon>
        <taxon>Thermoanaerobaculaceae</taxon>
        <taxon>Thermoanaerobaculum</taxon>
    </lineage>
</organism>
<name>A0A7C2NVB4_9BACT</name>
<dbReference type="EC" id="2.1.1.-" evidence="9"/>
<evidence type="ECO:0000256" key="1">
    <source>
        <dbReference type="ARBA" id="ARBA00004429"/>
    </source>
</evidence>
<keyword evidence="5 9" id="KW-0812">Transmembrane</keyword>
<evidence type="ECO:0000313" key="13">
    <source>
        <dbReference type="EMBL" id="HET47820.1"/>
    </source>
</evidence>
<comment type="subcellular location">
    <subcellularLocation>
        <location evidence="1">Cell inner membrane</location>
        <topology evidence="1">Multi-pass membrane protein</topology>
    </subcellularLocation>
    <subcellularLocation>
        <location evidence="9">Cell membrane</location>
        <topology evidence="9">Multi-pass membrane protein</topology>
    </subcellularLocation>
</comment>
<protein>
    <recommendedName>
        <fullName evidence="9">Prepilin leader peptidase/N-methyltransferase</fullName>
        <ecNumber evidence="9">2.1.1.-</ecNumber>
        <ecNumber evidence="9">3.4.23.43</ecNumber>
    </recommendedName>
</protein>
<dbReference type="Pfam" id="PF06750">
    <property type="entry name" value="A24_N_bact"/>
    <property type="match status" value="1"/>
</dbReference>
<proteinExistence type="inferred from homology"/>
<gene>
    <name evidence="13" type="ORF">ENQ31_06610</name>
</gene>
<dbReference type="GO" id="GO:0005886">
    <property type="term" value="C:plasma membrane"/>
    <property type="evidence" value="ECO:0007669"/>
    <property type="project" value="UniProtKB-SubCell"/>
</dbReference>
<dbReference type="PRINTS" id="PR00864">
    <property type="entry name" value="PREPILNPTASE"/>
</dbReference>
<dbReference type="EC" id="3.4.23.43" evidence="9"/>
<feature type="transmembrane region" description="Helical" evidence="10">
    <location>
        <begin position="234"/>
        <end position="257"/>
    </location>
</feature>
<evidence type="ECO:0000256" key="8">
    <source>
        <dbReference type="RuleBase" id="RU003793"/>
    </source>
</evidence>
<evidence type="ECO:0000256" key="3">
    <source>
        <dbReference type="ARBA" id="ARBA00022475"/>
    </source>
</evidence>
<feature type="domain" description="Prepilin type IV endopeptidase peptidase" evidence="11">
    <location>
        <begin position="109"/>
        <end position="217"/>
    </location>
</feature>
<accession>A0A7C2NVB4</accession>
<evidence type="ECO:0000256" key="4">
    <source>
        <dbReference type="ARBA" id="ARBA00022519"/>
    </source>
</evidence>
<sequence>MSELPAWFFPVLAAIVGLVVGSFLNVVIHRLPRRESLSHPPSRCPRCGAAIRWYDNVPVLSYLFLAGRCRDCRAPISPRYPLVEAATGLLFFAATLKLPQGLWVFHAVVLGSLCLALALIDLEHMILPDALTLPGVALGLLFAWLGGPTPLLPAIIGTVLGAALPLSIIWAYRWLRGVEGMGLGDVKLLAMLGAFLGWQGMLLTLALGAVAGALVGVGLILLGKGSRQTELPFGTFLCAAAVVVLFLGEKLLTFWSWSQP</sequence>
<keyword evidence="4" id="KW-0997">Cell inner membrane</keyword>
<keyword evidence="9" id="KW-0808">Transferase</keyword>
<comment type="catalytic activity">
    <reaction evidence="9">
        <text>Typically cleaves a -Gly-|-Phe- bond to release an N-terminal, basic peptide of 5-8 residues from type IV prepilin, and then N-methylates the new N-terminal amino group, the methyl donor being S-adenosyl-L-methionine.</text>
        <dbReference type="EC" id="3.4.23.43"/>
    </reaction>
</comment>
<dbReference type="InterPro" id="IPR050882">
    <property type="entry name" value="Prepilin_peptidase/N-MTase"/>
</dbReference>
<dbReference type="GO" id="GO:0004190">
    <property type="term" value="F:aspartic-type endopeptidase activity"/>
    <property type="evidence" value="ECO:0007669"/>
    <property type="project" value="UniProtKB-EC"/>
</dbReference>
<dbReference type="GO" id="GO:0006465">
    <property type="term" value="P:signal peptide processing"/>
    <property type="evidence" value="ECO:0007669"/>
    <property type="project" value="TreeGrafter"/>
</dbReference>
<feature type="transmembrane region" description="Helical" evidence="10">
    <location>
        <begin position="6"/>
        <end position="28"/>
    </location>
</feature>
<keyword evidence="3" id="KW-1003">Cell membrane</keyword>
<dbReference type="PANTHER" id="PTHR30487:SF0">
    <property type="entry name" value="PREPILIN LEADER PEPTIDASE_N-METHYLTRANSFERASE-RELATED"/>
    <property type="match status" value="1"/>
</dbReference>
<evidence type="ECO:0000256" key="9">
    <source>
        <dbReference type="RuleBase" id="RU003794"/>
    </source>
</evidence>
<reference evidence="13" key="1">
    <citation type="journal article" date="2020" name="mSystems">
        <title>Genome- and Community-Level Interaction Insights into Carbon Utilization and Element Cycling Functions of Hydrothermarchaeota in Hydrothermal Sediment.</title>
        <authorList>
            <person name="Zhou Z."/>
            <person name="Liu Y."/>
            <person name="Xu W."/>
            <person name="Pan J."/>
            <person name="Luo Z.H."/>
            <person name="Li M."/>
        </authorList>
    </citation>
    <scope>NUCLEOTIDE SEQUENCE [LARGE SCALE GENOMIC DNA]</scope>
    <source>
        <strain evidence="13">SpSt-299</strain>
    </source>
</reference>
<feature type="domain" description="Prepilin peptidase A24 N-terminal" evidence="12">
    <location>
        <begin position="15"/>
        <end position="97"/>
    </location>
</feature>
<dbReference type="GO" id="GO:0032259">
    <property type="term" value="P:methylation"/>
    <property type="evidence" value="ECO:0007669"/>
    <property type="project" value="UniProtKB-KW"/>
</dbReference>
<feature type="transmembrane region" description="Helical" evidence="10">
    <location>
        <begin position="152"/>
        <end position="175"/>
    </location>
</feature>
<keyword evidence="9" id="KW-0489">Methyltransferase</keyword>
<dbReference type="InterPro" id="IPR010627">
    <property type="entry name" value="Prepilin_pept_A24_N"/>
</dbReference>
<feature type="transmembrane region" description="Helical" evidence="10">
    <location>
        <begin position="195"/>
        <end position="222"/>
    </location>
</feature>
<evidence type="ECO:0000256" key="10">
    <source>
        <dbReference type="SAM" id="Phobius"/>
    </source>
</evidence>
<keyword evidence="6 10" id="KW-1133">Transmembrane helix</keyword>
<evidence type="ECO:0000256" key="7">
    <source>
        <dbReference type="ARBA" id="ARBA00023136"/>
    </source>
</evidence>
<dbReference type="Pfam" id="PF01478">
    <property type="entry name" value="Peptidase_A24"/>
    <property type="match status" value="1"/>
</dbReference>
<feature type="transmembrane region" description="Helical" evidence="10">
    <location>
        <begin position="102"/>
        <end position="120"/>
    </location>
</feature>
<evidence type="ECO:0000259" key="11">
    <source>
        <dbReference type="Pfam" id="PF01478"/>
    </source>
</evidence>
<evidence type="ECO:0000256" key="5">
    <source>
        <dbReference type="ARBA" id="ARBA00022692"/>
    </source>
</evidence>
<dbReference type="Gene3D" id="1.20.120.1220">
    <property type="match status" value="1"/>
</dbReference>
<comment type="caution">
    <text evidence="13">The sequence shown here is derived from an EMBL/GenBank/DDBJ whole genome shotgun (WGS) entry which is preliminary data.</text>
</comment>
<evidence type="ECO:0000256" key="2">
    <source>
        <dbReference type="ARBA" id="ARBA00005801"/>
    </source>
</evidence>
<evidence type="ECO:0000259" key="12">
    <source>
        <dbReference type="Pfam" id="PF06750"/>
    </source>
</evidence>
<dbReference type="InterPro" id="IPR000045">
    <property type="entry name" value="Prepilin_IV_endopep_pep"/>
</dbReference>